<feature type="transmembrane region" description="Helical" evidence="4">
    <location>
        <begin position="321"/>
        <end position="342"/>
    </location>
</feature>
<keyword evidence="4" id="KW-1133">Transmembrane helix</keyword>
<dbReference type="EMBL" id="JAVHNQ010000005">
    <property type="protein sequence ID" value="KAK6346840.1"/>
    <property type="molecule type" value="Genomic_DNA"/>
</dbReference>
<evidence type="ECO:0000256" key="1">
    <source>
        <dbReference type="ARBA" id="ARBA00022737"/>
    </source>
</evidence>
<feature type="repeat" description="ANK" evidence="3">
    <location>
        <begin position="1009"/>
        <end position="1041"/>
    </location>
</feature>
<keyword evidence="2 3" id="KW-0040">ANK repeat</keyword>
<dbReference type="PANTHER" id="PTHR24198:SF165">
    <property type="entry name" value="ANKYRIN REPEAT-CONTAINING PROTEIN-RELATED"/>
    <property type="match status" value="1"/>
</dbReference>
<feature type="transmembrane region" description="Helical" evidence="4">
    <location>
        <begin position="196"/>
        <end position="218"/>
    </location>
</feature>
<dbReference type="Proteomes" id="UP001375240">
    <property type="component" value="Unassembled WGS sequence"/>
</dbReference>
<feature type="repeat" description="ANK" evidence="3">
    <location>
        <begin position="1266"/>
        <end position="1288"/>
    </location>
</feature>
<keyword evidence="5" id="KW-0732">Signal</keyword>
<dbReference type="PANTHER" id="PTHR24198">
    <property type="entry name" value="ANKYRIN REPEAT AND PROTEIN KINASE DOMAIN-CONTAINING PROTEIN"/>
    <property type="match status" value="1"/>
</dbReference>
<dbReference type="InterPro" id="IPR036770">
    <property type="entry name" value="Ankyrin_rpt-contain_sf"/>
</dbReference>
<evidence type="ECO:0000256" key="5">
    <source>
        <dbReference type="SAM" id="SignalP"/>
    </source>
</evidence>
<dbReference type="SMART" id="SM00248">
    <property type="entry name" value="ANK"/>
    <property type="match status" value="16"/>
</dbReference>
<name>A0AAV9UTR3_9PEZI</name>
<evidence type="ECO:0000256" key="3">
    <source>
        <dbReference type="PROSITE-ProRule" id="PRU00023"/>
    </source>
</evidence>
<dbReference type="PRINTS" id="PR01415">
    <property type="entry name" value="ANKYRIN"/>
</dbReference>
<dbReference type="PROSITE" id="PS50088">
    <property type="entry name" value="ANK_REPEAT"/>
    <property type="match status" value="10"/>
</dbReference>
<keyword evidence="1" id="KW-0677">Repeat</keyword>
<feature type="signal peptide" evidence="5">
    <location>
        <begin position="1"/>
        <end position="23"/>
    </location>
</feature>
<dbReference type="PROSITE" id="PS50297">
    <property type="entry name" value="ANK_REP_REGION"/>
    <property type="match status" value="8"/>
</dbReference>
<keyword evidence="4" id="KW-0472">Membrane</keyword>
<feature type="repeat" description="ANK" evidence="3">
    <location>
        <begin position="1313"/>
        <end position="1345"/>
    </location>
</feature>
<evidence type="ECO:0000313" key="7">
    <source>
        <dbReference type="Proteomes" id="UP001375240"/>
    </source>
</evidence>
<evidence type="ECO:0000256" key="2">
    <source>
        <dbReference type="ARBA" id="ARBA00023043"/>
    </source>
</evidence>
<keyword evidence="7" id="KW-1185">Reference proteome</keyword>
<protein>
    <submittedName>
        <fullName evidence="6">Uncharacterized protein</fullName>
    </submittedName>
</protein>
<feature type="repeat" description="ANK" evidence="3">
    <location>
        <begin position="1075"/>
        <end position="1107"/>
    </location>
</feature>
<dbReference type="SUPFAM" id="SSF48403">
    <property type="entry name" value="Ankyrin repeat"/>
    <property type="match status" value="2"/>
</dbReference>
<feature type="repeat" description="ANK" evidence="3">
    <location>
        <begin position="1407"/>
        <end position="1432"/>
    </location>
</feature>
<feature type="transmembrane region" description="Helical" evidence="4">
    <location>
        <begin position="63"/>
        <end position="84"/>
    </location>
</feature>
<feature type="repeat" description="ANK" evidence="3">
    <location>
        <begin position="1442"/>
        <end position="1474"/>
    </location>
</feature>
<dbReference type="Gene3D" id="1.25.40.20">
    <property type="entry name" value="Ankyrin repeat-containing domain"/>
    <property type="match status" value="3"/>
</dbReference>
<dbReference type="InterPro" id="IPR002110">
    <property type="entry name" value="Ankyrin_rpt"/>
</dbReference>
<feature type="repeat" description="ANK" evidence="3">
    <location>
        <begin position="907"/>
        <end position="939"/>
    </location>
</feature>
<accession>A0AAV9UTR3</accession>
<sequence length="1545" mass="171528">MSWPRAIIFTSLLGASSFPRVSALDWDDFTNNFATDLAPLITLFGEQVTKQFLSESLTIWDNIIFAMAPLGLLTAVVSVIRVAGTPSMRAFIGRAQESPGTAEVELLSCTSETTSELFNEGGIARVFGEPRILEVMVRPDKDTGSIKIGLFTKIGKSHWRSVNPTGTNTVDDEKLLSPYHRPNLSLNVGITKVPPIVHYIAALIGVVLQTGVVIFAGLTVYKYPQKFITTSEKPAEAYAFPLMLCGTIMVCFGVFLCAFIIERSTNEIHYEQWDSATVKSTMFWIQPGGQSIGDQVFGSFIGYSDDSRYIRSTKARPKAGALPILWTAVISTLVGFIAQFVGLRAMHASIILAMVVATMVMAVIRSMLRTQRMDKTRNLLSNLTASGSAPEDEHLFSRDPKLLHGHELDFFSMHLFNVESLFAYGDKTGSLIDSLEPKNKDFYAGDSLEARRELATILRGDNNLSAWKDLQTRVLTDQLASAIEGVMEVICMVEERMSGSHDQAYEWPINLDLCYQNQESDTAGLIARPTTPSSELRLHIWKSDRGNVSWKVDRAQLEALLSLWTLSIKCQDAAYIQQTGSGFEIRNGHVITTDPTNWNDVKVWASVWIGQMVKLSEVEGAKVDGILRGRGCYWKEGTRLFGEFEPSPKGNVALNAYVYHPDYDTLQMCAQDIFKFFLYSAFNTDILNNVGGKTEVRTSFIPRGDSLELENSTIEAMVNRFENAGLGSREDAYVCIIPILYRLNKLPPLDDVMDACIDRAEMYRTENRWVQAQGMLKWLTGNLDTATNPRPLEKLTEIYHSAMLEKNPDTVKLGFDGICQLINDTATAPAEIQKRVQEYAWIGMRVAEDRNFESAKTQLRACGVKEDLVDQYTPGQSLIEWVKRGEIVVLKYLAGKGDTDWDVQDSEGLTALCWAIKNQNTDIVDLILRQNVDTNIMDNDDRSAISFASEFGLHGVIDALLRQPTMDLNIPAQSSGKTALMYAAENGHKECVKLILYQTFLHLNNQDLEGNSALKLAAKRGHCEIVKLLLEKGADADKPDMHDATALHDAAAAGYDDTVRLLLERGANINHHNSDVQTPLDVAVLAEHTTTVTVLLEKGAKVLEGNRGDDYLQRSSIHLAARVGNLGLIKLLTQSQNIQNDATALIEDPLPAQAATDKVAWFQKWAFDQIYKIDGTMQQHIDPLAQGPAPPPTSDDRKGYRTVAFEAVHGMHEDVLIYLINSGADTGRGKVKCNYPIHEAVELGCISMVELLFKNGRGTAFLKGPTDNIPLHTAALTGNTDIVRYLLDPDHIMRQTPFFPQNFQKYIDALNWHQLSALHIAAENGHTDVAELLLERGATIHLVNRYGLTPMDCAIRRSQFDMIRLLQKKGANINHGEPLTHLGDDMKVPLLEFLIGEGVDVNKVDQYGSTALIRAATYGYDDVVQLLLENGAAKTINHLQPFDGTALVSAVSNNNITITRMLLDAGADPNIPNRYGFTPFFYLSSSEIARLLLEHGGDITLRDKEGETAADRCRRLQLRDKLAALEEGLEAFRRSRGRDSQDQDS</sequence>
<feature type="repeat" description="ANK" evidence="3">
    <location>
        <begin position="1042"/>
        <end position="1074"/>
    </location>
</feature>
<evidence type="ECO:0000256" key="4">
    <source>
        <dbReference type="SAM" id="Phobius"/>
    </source>
</evidence>
<feature type="transmembrane region" description="Helical" evidence="4">
    <location>
        <begin position="238"/>
        <end position="261"/>
    </location>
</feature>
<organism evidence="6 7">
    <name type="scientific">Orbilia brochopaga</name>
    <dbReference type="NCBI Taxonomy" id="3140254"/>
    <lineage>
        <taxon>Eukaryota</taxon>
        <taxon>Fungi</taxon>
        <taxon>Dikarya</taxon>
        <taxon>Ascomycota</taxon>
        <taxon>Pezizomycotina</taxon>
        <taxon>Orbiliomycetes</taxon>
        <taxon>Orbiliales</taxon>
        <taxon>Orbiliaceae</taxon>
        <taxon>Orbilia</taxon>
    </lineage>
</organism>
<dbReference type="Pfam" id="PF12796">
    <property type="entry name" value="Ank_2"/>
    <property type="match status" value="6"/>
</dbReference>
<evidence type="ECO:0000313" key="6">
    <source>
        <dbReference type="EMBL" id="KAK6346840.1"/>
    </source>
</evidence>
<proteinExistence type="predicted"/>
<feature type="repeat" description="ANK" evidence="3">
    <location>
        <begin position="975"/>
        <end position="996"/>
    </location>
</feature>
<keyword evidence="4" id="KW-0812">Transmembrane</keyword>
<comment type="caution">
    <text evidence="6">The sequence shown here is derived from an EMBL/GenBank/DDBJ whole genome shotgun (WGS) entry which is preliminary data.</text>
</comment>
<feature type="repeat" description="ANK" evidence="3">
    <location>
        <begin position="1346"/>
        <end position="1378"/>
    </location>
</feature>
<gene>
    <name evidence="6" type="ORF">TWF696_006947</name>
</gene>
<feature type="chain" id="PRO_5043451901" evidence="5">
    <location>
        <begin position="24"/>
        <end position="1545"/>
    </location>
</feature>
<reference evidence="6 7" key="1">
    <citation type="submission" date="2019-10" db="EMBL/GenBank/DDBJ databases">
        <authorList>
            <person name="Palmer J.M."/>
        </authorList>
    </citation>
    <scope>NUCLEOTIDE SEQUENCE [LARGE SCALE GENOMIC DNA]</scope>
    <source>
        <strain evidence="6 7">TWF696</strain>
    </source>
</reference>